<dbReference type="GO" id="GO:0004061">
    <property type="term" value="F:arylformamidase activity"/>
    <property type="evidence" value="ECO:0007669"/>
    <property type="project" value="TreeGrafter"/>
</dbReference>
<evidence type="ECO:0000313" key="3">
    <source>
        <dbReference type="EMBL" id="JAB57604.1"/>
    </source>
</evidence>
<dbReference type="Pfam" id="PF20434">
    <property type="entry name" value="BD-FAE"/>
    <property type="match status" value="1"/>
</dbReference>
<reference evidence="3" key="1">
    <citation type="journal article" date="2014" name="Insect Biochem. Mol. Biol.">
        <title>An insight into the sialome of the frog biting fly, Corethrella appendiculata.</title>
        <authorList>
            <person name="Ribeiro J.M.C."/>
            <person name="Chagas A.C."/>
            <person name="Pham V.M."/>
            <person name="Lounibos L.P."/>
            <person name="Calvo E."/>
        </authorList>
    </citation>
    <scope>NUCLEOTIDE SEQUENCE</scope>
    <source>
        <tissue evidence="3">Salivary glands</tissue>
    </source>
</reference>
<feature type="domain" description="BD-FAE-like" evidence="2">
    <location>
        <begin position="61"/>
        <end position="244"/>
    </location>
</feature>
<evidence type="ECO:0000256" key="1">
    <source>
        <dbReference type="ARBA" id="ARBA00022801"/>
    </source>
</evidence>
<organism evidence="3">
    <name type="scientific">Corethrella appendiculata</name>
    <dbReference type="NCBI Taxonomy" id="1370023"/>
    <lineage>
        <taxon>Eukaryota</taxon>
        <taxon>Metazoa</taxon>
        <taxon>Ecdysozoa</taxon>
        <taxon>Arthropoda</taxon>
        <taxon>Hexapoda</taxon>
        <taxon>Insecta</taxon>
        <taxon>Pterygota</taxon>
        <taxon>Neoptera</taxon>
        <taxon>Endopterygota</taxon>
        <taxon>Diptera</taxon>
        <taxon>Nematocera</taxon>
        <taxon>Culicoidea</taxon>
        <taxon>Chaoboridae</taxon>
        <taxon>Corethrella</taxon>
    </lineage>
</organism>
<dbReference type="PANTHER" id="PTHR48081">
    <property type="entry name" value="AB HYDROLASE SUPERFAMILY PROTEIN C4A8.06C"/>
    <property type="match status" value="1"/>
</dbReference>
<feature type="non-terminal residue" evidence="3">
    <location>
        <position position="1"/>
    </location>
</feature>
<name>U5EY00_9DIPT</name>
<dbReference type="InterPro" id="IPR049492">
    <property type="entry name" value="BD-FAE-like_dom"/>
</dbReference>
<dbReference type="InterPro" id="IPR050300">
    <property type="entry name" value="GDXG_lipolytic_enzyme"/>
</dbReference>
<dbReference type="EMBL" id="GANO01002267">
    <property type="protein sequence ID" value="JAB57604.1"/>
    <property type="molecule type" value="mRNA"/>
</dbReference>
<dbReference type="Gene3D" id="3.40.50.1820">
    <property type="entry name" value="alpha/beta hydrolase"/>
    <property type="match status" value="1"/>
</dbReference>
<sequence length="292" mass="33538">EVVTKLDLEYSPSYWTKRFTVPDDAITNHKKFTLEESDKCRQLFRCRLNVPYGDGKNEKIDIYGDELPDDAPIYAYIHGGYWQFLNKHQCSYMAKTLVPGGYRVIVIEYDVCPNVTVEKIVEQVQKAGLFILDFAAKTGSRGVSFAGHSCGGHLMMSMLSEEFVQQAGDNIQLIKHFYLTSGVYDLRELRHLQCVNTDNCLSLNDENTEKLSIVDNDYSYLKHASITFHVLTAELDTNVYKEQNYHVGKLLDRCNLKTKYLELKNVDHFNLTENLTTNEYELTKLILSNVNS</sequence>
<dbReference type="InterPro" id="IPR029058">
    <property type="entry name" value="AB_hydrolase_fold"/>
</dbReference>
<dbReference type="AlphaFoldDB" id="U5EY00"/>
<protein>
    <submittedName>
        <fullName evidence="3">Putative kynurenine formamidase</fullName>
    </submittedName>
</protein>
<dbReference type="SUPFAM" id="SSF53474">
    <property type="entry name" value="alpha/beta-Hydrolases"/>
    <property type="match status" value="1"/>
</dbReference>
<evidence type="ECO:0000259" key="2">
    <source>
        <dbReference type="Pfam" id="PF20434"/>
    </source>
</evidence>
<accession>U5EY00</accession>
<proteinExistence type="evidence at transcript level"/>
<keyword evidence="1" id="KW-0378">Hydrolase</keyword>
<dbReference type="PANTHER" id="PTHR48081:SF33">
    <property type="entry name" value="KYNURENINE FORMAMIDASE"/>
    <property type="match status" value="1"/>
</dbReference>